<accession>A0A1F7HHI0</accession>
<dbReference type="Proteomes" id="UP000177199">
    <property type="component" value="Unassembled WGS sequence"/>
</dbReference>
<dbReference type="PANTHER" id="PTHR34477">
    <property type="entry name" value="UPF0213 PROTEIN YHBQ"/>
    <property type="match status" value="1"/>
</dbReference>
<comment type="caution">
    <text evidence="3">The sequence shown here is derived from an EMBL/GenBank/DDBJ whole genome shotgun (WGS) entry which is preliminary data.</text>
</comment>
<evidence type="ECO:0000313" key="3">
    <source>
        <dbReference type="EMBL" id="OGK30671.1"/>
    </source>
</evidence>
<proteinExistence type="inferred from homology"/>
<dbReference type="SUPFAM" id="SSF82771">
    <property type="entry name" value="GIY-YIG endonuclease"/>
    <property type="match status" value="1"/>
</dbReference>
<feature type="domain" description="GIY-YIG" evidence="2">
    <location>
        <begin position="1"/>
        <end position="72"/>
    </location>
</feature>
<gene>
    <name evidence="3" type="ORF">A3F29_02125</name>
</gene>
<evidence type="ECO:0000313" key="4">
    <source>
        <dbReference type="Proteomes" id="UP000177199"/>
    </source>
</evidence>
<evidence type="ECO:0000259" key="2">
    <source>
        <dbReference type="PROSITE" id="PS50164"/>
    </source>
</evidence>
<dbReference type="PANTHER" id="PTHR34477:SF5">
    <property type="entry name" value="BSL5627 PROTEIN"/>
    <property type="match status" value="1"/>
</dbReference>
<dbReference type="AlphaFoldDB" id="A0A1F7HHI0"/>
<organism evidence="3 4">
    <name type="scientific">Candidatus Roizmanbacteria bacterium RIFCSPHIGHO2_12_FULL_33_9</name>
    <dbReference type="NCBI Taxonomy" id="1802045"/>
    <lineage>
        <taxon>Bacteria</taxon>
        <taxon>Candidatus Roizmaniibacteriota</taxon>
    </lineage>
</organism>
<dbReference type="Pfam" id="PF01541">
    <property type="entry name" value="GIY-YIG"/>
    <property type="match status" value="1"/>
</dbReference>
<dbReference type="InterPro" id="IPR035901">
    <property type="entry name" value="GIY-YIG_endonuc_sf"/>
</dbReference>
<dbReference type="CDD" id="cd10448">
    <property type="entry name" value="GIY-YIG_unchar_3"/>
    <property type="match status" value="1"/>
</dbReference>
<evidence type="ECO:0000256" key="1">
    <source>
        <dbReference type="ARBA" id="ARBA00007435"/>
    </source>
</evidence>
<sequence>IVSNKIRTTFYIGVTNNLERRVYEHKQALIRGFSKKYNLRHLIYFEEYANINEAINREKQLKNWHRDWKINLIKKINPQLDDLSKKLK</sequence>
<name>A0A1F7HHI0_9BACT</name>
<protein>
    <recommendedName>
        <fullName evidence="2">GIY-YIG domain-containing protein</fullName>
    </recommendedName>
</protein>
<feature type="non-terminal residue" evidence="3">
    <location>
        <position position="1"/>
    </location>
</feature>
<dbReference type="InterPro" id="IPR000305">
    <property type="entry name" value="GIY-YIG_endonuc"/>
</dbReference>
<dbReference type="PROSITE" id="PS50164">
    <property type="entry name" value="GIY_YIG"/>
    <property type="match status" value="1"/>
</dbReference>
<dbReference type="EMBL" id="MFZV01000041">
    <property type="protein sequence ID" value="OGK30671.1"/>
    <property type="molecule type" value="Genomic_DNA"/>
</dbReference>
<reference evidence="3 4" key="1">
    <citation type="journal article" date="2016" name="Nat. Commun.">
        <title>Thousands of microbial genomes shed light on interconnected biogeochemical processes in an aquifer system.</title>
        <authorList>
            <person name="Anantharaman K."/>
            <person name="Brown C.T."/>
            <person name="Hug L.A."/>
            <person name="Sharon I."/>
            <person name="Castelle C.J."/>
            <person name="Probst A.J."/>
            <person name="Thomas B.C."/>
            <person name="Singh A."/>
            <person name="Wilkins M.J."/>
            <person name="Karaoz U."/>
            <person name="Brodie E.L."/>
            <person name="Williams K.H."/>
            <person name="Hubbard S.S."/>
            <person name="Banfield J.F."/>
        </authorList>
    </citation>
    <scope>NUCLEOTIDE SEQUENCE [LARGE SCALE GENOMIC DNA]</scope>
</reference>
<dbReference type="Gene3D" id="3.40.1440.10">
    <property type="entry name" value="GIY-YIG endonuclease"/>
    <property type="match status" value="1"/>
</dbReference>
<comment type="similarity">
    <text evidence="1">Belongs to the UPF0213 family.</text>
</comment>
<dbReference type="InterPro" id="IPR050190">
    <property type="entry name" value="UPF0213_domain"/>
</dbReference>